<keyword evidence="3" id="KW-0547">Nucleotide-binding</keyword>
<dbReference type="GO" id="GO:0008716">
    <property type="term" value="F:D-alanine-D-alanine ligase activity"/>
    <property type="evidence" value="ECO:0007669"/>
    <property type="project" value="InterPro"/>
</dbReference>
<dbReference type="PANTHER" id="PTHR23132">
    <property type="entry name" value="D-ALANINE--D-ALANINE LIGASE"/>
    <property type="match status" value="1"/>
</dbReference>
<evidence type="ECO:0000256" key="2">
    <source>
        <dbReference type="ARBA" id="ARBA00022598"/>
    </source>
</evidence>
<dbReference type="Pfam" id="PF07478">
    <property type="entry name" value="Dala_Dala_lig_C"/>
    <property type="match status" value="1"/>
</dbReference>
<dbReference type="Gene3D" id="3.30.470.20">
    <property type="entry name" value="ATP-grasp fold, B domain"/>
    <property type="match status" value="2"/>
</dbReference>
<dbReference type="InterPro" id="IPR013815">
    <property type="entry name" value="ATP_grasp_subdomain_1"/>
</dbReference>
<evidence type="ECO:0000256" key="3">
    <source>
        <dbReference type="PROSITE-ProRule" id="PRU00409"/>
    </source>
</evidence>
<comment type="similarity">
    <text evidence="1">Belongs to the D-alanine--D-alanine ligase family.</text>
</comment>
<dbReference type="InterPro" id="IPR011761">
    <property type="entry name" value="ATP-grasp"/>
</dbReference>
<dbReference type="GO" id="GO:0046872">
    <property type="term" value="F:metal ion binding"/>
    <property type="evidence" value="ECO:0007669"/>
    <property type="project" value="InterPro"/>
</dbReference>
<sequence length="365" mass="38573">MTDPVTTTGRRLRVLHLVGSPTSDLMAELSVLYAADCLVATHDPERHDVLVAHVSPDGSWRFPADLARATVAAAPAVGLDEALARLRAEAPDVAVPQMFCLAGMTTYRSLLDLLGIPFVGNAPDVMALTAHKARAKAVVAAAGVRVPAGEVLAPGERPTLGLPAVVKPVDADNSSGVSLVRDDTEWDAALAAAREHGDDVLVEEYVDLGREVRCGVLEVDGRLVGLPLEEYAVDRETKPVRGEADKLRRDPAEDGAGEGPGEGAGSLALVAKTDEYAWILDPADPLTARVHEAAYAAHRALGCRDYSLFDFRVDADGEPWFLEAGLYCSYAATSVVAVMADAAGTCLPDLFRAGLDQALARAVHR</sequence>
<dbReference type="Proteomes" id="UP000281738">
    <property type="component" value="Unassembled WGS sequence"/>
</dbReference>
<name>A0A3N2CZQ8_9ACTN</name>
<evidence type="ECO:0000259" key="5">
    <source>
        <dbReference type="PROSITE" id="PS50975"/>
    </source>
</evidence>
<dbReference type="PROSITE" id="PS50975">
    <property type="entry name" value="ATP_GRASP"/>
    <property type="match status" value="1"/>
</dbReference>
<evidence type="ECO:0000256" key="1">
    <source>
        <dbReference type="ARBA" id="ARBA00010871"/>
    </source>
</evidence>
<dbReference type="AlphaFoldDB" id="A0A3N2CZQ8"/>
<dbReference type="GO" id="GO:0005524">
    <property type="term" value="F:ATP binding"/>
    <property type="evidence" value="ECO:0007669"/>
    <property type="project" value="UniProtKB-UniRule"/>
</dbReference>
<proteinExistence type="inferred from homology"/>
<dbReference type="EMBL" id="RKHO01000001">
    <property type="protein sequence ID" value="ROR93027.1"/>
    <property type="molecule type" value="Genomic_DNA"/>
</dbReference>
<keyword evidence="2 6" id="KW-0436">Ligase</keyword>
<feature type="region of interest" description="Disordered" evidence="4">
    <location>
        <begin position="237"/>
        <end position="264"/>
    </location>
</feature>
<keyword evidence="3" id="KW-0067">ATP-binding</keyword>
<dbReference type="Gene3D" id="3.30.1490.20">
    <property type="entry name" value="ATP-grasp fold, A domain"/>
    <property type="match status" value="1"/>
</dbReference>
<gene>
    <name evidence="6" type="ORF">EDD33_3932</name>
</gene>
<accession>A0A3N2CZQ8</accession>
<dbReference type="SUPFAM" id="SSF56059">
    <property type="entry name" value="Glutathione synthetase ATP-binding domain-like"/>
    <property type="match status" value="1"/>
</dbReference>
<evidence type="ECO:0000313" key="7">
    <source>
        <dbReference type="Proteomes" id="UP000281738"/>
    </source>
</evidence>
<evidence type="ECO:0000313" key="6">
    <source>
        <dbReference type="EMBL" id="ROR93027.1"/>
    </source>
</evidence>
<evidence type="ECO:0000256" key="4">
    <source>
        <dbReference type="SAM" id="MobiDB-lite"/>
    </source>
</evidence>
<feature type="compositionally biased region" description="Basic and acidic residues" evidence="4">
    <location>
        <begin position="237"/>
        <end position="252"/>
    </location>
</feature>
<reference evidence="6 7" key="1">
    <citation type="submission" date="2018-11" db="EMBL/GenBank/DDBJ databases">
        <title>Sequencing the genomes of 1000 actinobacteria strains.</title>
        <authorList>
            <person name="Klenk H.-P."/>
        </authorList>
    </citation>
    <scope>NUCLEOTIDE SEQUENCE [LARGE SCALE GENOMIC DNA]</scope>
    <source>
        <strain evidence="6 7">DSM 12652</strain>
    </source>
</reference>
<dbReference type="Gene3D" id="3.40.50.20">
    <property type="match status" value="1"/>
</dbReference>
<organism evidence="6 7">
    <name type="scientific">Nocardioides aurantiacus</name>
    <dbReference type="NCBI Taxonomy" id="86796"/>
    <lineage>
        <taxon>Bacteria</taxon>
        <taxon>Bacillati</taxon>
        <taxon>Actinomycetota</taxon>
        <taxon>Actinomycetes</taxon>
        <taxon>Propionibacteriales</taxon>
        <taxon>Nocardioidaceae</taxon>
        <taxon>Nocardioides</taxon>
    </lineage>
</organism>
<comment type="caution">
    <text evidence="6">The sequence shown here is derived from an EMBL/GenBank/DDBJ whole genome shotgun (WGS) entry which is preliminary data.</text>
</comment>
<feature type="domain" description="ATP-grasp" evidence="5">
    <location>
        <begin position="136"/>
        <end position="356"/>
    </location>
</feature>
<dbReference type="PANTHER" id="PTHR23132:SF23">
    <property type="entry name" value="D-ALANINE--D-ALANINE LIGASE B"/>
    <property type="match status" value="1"/>
</dbReference>
<keyword evidence="7" id="KW-1185">Reference proteome</keyword>
<dbReference type="InterPro" id="IPR011095">
    <property type="entry name" value="Dala_Dala_lig_C"/>
</dbReference>
<protein>
    <submittedName>
        <fullName evidence="6">D-alanine-D-alanine ligase</fullName>
    </submittedName>
</protein>
<dbReference type="RefSeq" id="WP_211332607.1">
    <property type="nucleotide sequence ID" value="NZ_RKHO01000001.1"/>
</dbReference>